<accession>A0ABW4E928</accession>
<evidence type="ECO:0000313" key="2">
    <source>
        <dbReference type="Proteomes" id="UP001597252"/>
    </source>
</evidence>
<reference evidence="2" key="1">
    <citation type="journal article" date="2019" name="Int. J. Syst. Evol. Microbiol.">
        <title>The Global Catalogue of Microorganisms (GCM) 10K type strain sequencing project: providing services to taxonomists for standard genome sequencing and annotation.</title>
        <authorList>
            <consortium name="The Broad Institute Genomics Platform"/>
            <consortium name="The Broad Institute Genome Sequencing Center for Infectious Disease"/>
            <person name="Wu L."/>
            <person name="Ma J."/>
        </authorList>
    </citation>
    <scope>NUCLEOTIDE SEQUENCE [LARGE SCALE GENOMIC DNA]</scope>
    <source>
        <strain evidence="2">CCM 8903</strain>
    </source>
</reference>
<keyword evidence="2" id="KW-1185">Reference proteome</keyword>
<gene>
    <name evidence="1" type="ORF">ACFQ5J_08970</name>
</gene>
<dbReference type="Proteomes" id="UP001597252">
    <property type="component" value="Unassembled WGS sequence"/>
</dbReference>
<evidence type="ECO:0000313" key="1">
    <source>
        <dbReference type="EMBL" id="MFD1485359.1"/>
    </source>
</evidence>
<dbReference type="RefSeq" id="WP_125751488.1">
    <property type="nucleotide sequence ID" value="NZ_JBHTON010000028.1"/>
</dbReference>
<organism evidence="1 2">
    <name type="scientific">Lacticaseibacillus baoqingensis</name>
    <dbReference type="NCBI Taxonomy" id="2486013"/>
    <lineage>
        <taxon>Bacteria</taxon>
        <taxon>Bacillati</taxon>
        <taxon>Bacillota</taxon>
        <taxon>Bacilli</taxon>
        <taxon>Lactobacillales</taxon>
        <taxon>Lactobacillaceae</taxon>
        <taxon>Lacticaseibacillus</taxon>
    </lineage>
</organism>
<dbReference type="EMBL" id="JBHTON010000028">
    <property type="protein sequence ID" value="MFD1485359.1"/>
    <property type="molecule type" value="Genomic_DNA"/>
</dbReference>
<protein>
    <submittedName>
        <fullName evidence="1">Uncharacterized protein</fullName>
    </submittedName>
</protein>
<sequence length="62" mass="7080">MTDELKREQVDSWSKRKQLDFIIEWSGRSAQAVNAMSVLMDAETVVDWVMDVAEDFQGSLAD</sequence>
<name>A0ABW4E928_9LACO</name>
<comment type="caution">
    <text evidence="1">The sequence shown here is derived from an EMBL/GenBank/DDBJ whole genome shotgun (WGS) entry which is preliminary data.</text>
</comment>
<proteinExistence type="predicted"/>